<sequence>MTMEGYLPSVPADCDASKVVVRDMDIGGPARTVVVNGGLPKNWSTLSYLKSLDLSYTGVSGNLPVSWSSMNLEFLNLGYNNLNGPLPIEWSRMDSLVELYLNNNRLTGPVAYEFLFMENLSIFVVANNELSGTLPGIKHGNRNFRLFGGNLQRRVRS</sequence>
<evidence type="ECO:0000313" key="11">
    <source>
        <dbReference type="Proteomes" id="UP000038009"/>
    </source>
</evidence>
<accession>A0A0N1IGA6</accession>
<dbReference type="OrthoDB" id="267901at2759"/>
<dbReference type="EMBL" id="LJSK01000536">
    <property type="protein sequence ID" value="KPI82795.1"/>
    <property type="molecule type" value="Genomic_DNA"/>
</dbReference>
<comment type="subcellular location">
    <subcellularLocation>
        <location evidence="1">Membrane</location>
        <topology evidence="1">Single-pass membrane protein</topology>
    </subcellularLocation>
</comment>
<evidence type="ECO:0000256" key="3">
    <source>
        <dbReference type="ARBA" id="ARBA00022692"/>
    </source>
</evidence>
<dbReference type="VEuPathDB" id="TriTrypDB:Lsey_0536_0010"/>
<dbReference type="GO" id="GO:0016020">
    <property type="term" value="C:membrane"/>
    <property type="evidence" value="ECO:0007669"/>
    <property type="project" value="UniProtKB-SubCell"/>
</dbReference>
<evidence type="ECO:0000256" key="2">
    <source>
        <dbReference type="ARBA" id="ARBA00022614"/>
    </source>
</evidence>
<dbReference type="Pfam" id="PF00560">
    <property type="entry name" value="LRR_1"/>
    <property type="match status" value="3"/>
</dbReference>
<keyword evidence="2" id="KW-0433">Leucine-rich repeat</keyword>
<keyword evidence="4" id="KW-0732">Signal</keyword>
<keyword evidence="6" id="KW-1133">Transmembrane helix</keyword>
<evidence type="ECO:0000256" key="4">
    <source>
        <dbReference type="ARBA" id="ARBA00022729"/>
    </source>
</evidence>
<evidence type="ECO:0000256" key="6">
    <source>
        <dbReference type="ARBA" id="ARBA00022989"/>
    </source>
</evidence>
<evidence type="ECO:0000256" key="9">
    <source>
        <dbReference type="ARBA" id="ARBA00023180"/>
    </source>
</evidence>
<dbReference type="PANTHER" id="PTHR27000">
    <property type="entry name" value="LEUCINE-RICH REPEAT RECEPTOR-LIKE PROTEIN KINASE FAMILY PROTEIN-RELATED"/>
    <property type="match status" value="1"/>
</dbReference>
<protein>
    <submittedName>
        <fullName evidence="10">Proteophosphoglycan ppg4</fullName>
    </submittedName>
</protein>
<name>A0A0N1IGA6_LEPSE</name>
<keyword evidence="5" id="KW-0677">Repeat</keyword>
<keyword evidence="3" id="KW-0812">Transmembrane</keyword>
<organism evidence="10 11">
    <name type="scientific">Leptomonas seymouri</name>
    <dbReference type="NCBI Taxonomy" id="5684"/>
    <lineage>
        <taxon>Eukaryota</taxon>
        <taxon>Discoba</taxon>
        <taxon>Euglenozoa</taxon>
        <taxon>Kinetoplastea</taxon>
        <taxon>Metakinetoplastina</taxon>
        <taxon>Trypanosomatida</taxon>
        <taxon>Trypanosomatidae</taxon>
        <taxon>Leishmaniinae</taxon>
        <taxon>Leptomonas</taxon>
    </lineage>
</organism>
<keyword evidence="8" id="KW-0675">Receptor</keyword>
<gene>
    <name evidence="10" type="ORF">ABL78_8192</name>
</gene>
<evidence type="ECO:0000256" key="7">
    <source>
        <dbReference type="ARBA" id="ARBA00023136"/>
    </source>
</evidence>
<dbReference type="InterPro" id="IPR001611">
    <property type="entry name" value="Leu-rich_rpt"/>
</dbReference>
<evidence type="ECO:0000256" key="8">
    <source>
        <dbReference type="ARBA" id="ARBA00023170"/>
    </source>
</evidence>
<evidence type="ECO:0000313" key="10">
    <source>
        <dbReference type="EMBL" id="KPI82795.1"/>
    </source>
</evidence>
<dbReference type="Proteomes" id="UP000038009">
    <property type="component" value="Unassembled WGS sequence"/>
</dbReference>
<evidence type="ECO:0000256" key="5">
    <source>
        <dbReference type="ARBA" id="ARBA00022737"/>
    </source>
</evidence>
<dbReference type="AlphaFoldDB" id="A0A0N1IGA6"/>
<keyword evidence="7" id="KW-0472">Membrane</keyword>
<keyword evidence="11" id="KW-1185">Reference proteome</keyword>
<keyword evidence="9" id="KW-0325">Glycoprotein</keyword>
<dbReference type="InterPro" id="IPR032675">
    <property type="entry name" value="LRR_dom_sf"/>
</dbReference>
<reference evidence="10 11" key="1">
    <citation type="journal article" date="2015" name="PLoS Pathog.">
        <title>Leptomonas seymouri: Adaptations to the Dixenous Life Cycle Analyzed by Genome Sequencing, Transcriptome Profiling and Co-infection with Leishmania donovani.</title>
        <authorList>
            <person name="Kraeva N."/>
            <person name="Butenko A."/>
            <person name="Hlavacova J."/>
            <person name="Kostygov A."/>
            <person name="Myskova J."/>
            <person name="Grybchuk D."/>
            <person name="Lestinova T."/>
            <person name="Votypka J."/>
            <person name="Volf P."/>
            <person name="Opperdoes F."/>
            <person name="Flegontov P."/>
            <person name="Lukes J."/>
            <person name="Yurchenko V."/>
        </authorList>
    </citation>
    <scope>NUCLEOTIDE SEQUENCE [LARGE SCALE GENOMIC DNA]</scope>
    <source>
        <strain evidence="10 11">ATCC 30220</strain>
    </source>
</reference>
<proteinExistence type="predicted"/>
<dbReference type="Gene3D" id="3.80.10.10">
    <property type="entry name" value="Ribonuclease Inhibitor"/>
    <property type="match status" value="1"/>
</dbReference>
<dbReference type="SUPFAM" id="SSF52058">
    <property type="entry name" value="L domain-like"/>
    <property type="match status" value="1"/>
</dbReference>
<evidence type="ECO:0000256" key="1">
    <source>
        <dbReference type="ARBA" id="ARBA00004167"/>
    </source>
</evidence>
<comment type="caution">
    <text evidence="10">The sequence shown here is derived from an EMBL/GenBank/DDBJ whole genome shotgun (WGS) entry which is preliminary data.</text>
</comment>
<dbReference type="OMA" id="PNETGRT"/>